<keyword evidence="1" id="KW-0812">Transmembrane</keyword>
<protein>
    <submittedName>
        <fullName evidence="2">Uncharacterized protein</fullName>
    </submittedName>
</protein>
<evidence type="ECO:0000313" key="2">
    <source>
        <dbReference type="EMBL" id="KKK84495.1"/>
    </source>
</evidence>
<keyword evidence="1" id="KW-1133">Transmembrane helix</keyword>
<dbReference type="EMBL" id="LAZR01051750">
    <property type="protein sequence ID" value="KKK84495.1"/>
    <property type="molecule type" value="Genomic_DNA"/>
</dbReference>
<reference evidence="2" key="1">
    <citation type="journal article" date="2015" name="Nature">
        <title>Complex archaea that bridge the gap between prokaryotes and eukaryotes.</title>
        <authorList>
            <person name="Spang A."/>
            <person name="Saw J.H."/>
            <person name="Jorgensen S.L."/>
            <person name="Zaremba-Niedzwiedzka K."/>
            <person name="Martijn J."/>
            <person name="Lind A.E."/>
            <person name="van Eijk R."/>
            <person name="Schleper C."/>
            <person name="Guy L."/>
            <person name="Ettema T.J."/>
        </authorList>
    </citation>
    <scope>NUCLEOTIDE SEQUENCE</scope>
</reference>
<name>A0A0F8ZEX8_9ZZZZ</name>
<gene>
    <name evidence="2" type="ORF">LCGC14_2782790</name>
</gene>
<organism evidence="2">
    <name type="scientific">marine sediment metagenome</name>
    <dbReference type="NCBI Taxonomy" id="412755"/>
    <lineage>
        <taxon>unclassified sequences</taxon>
        <taxon>metagenomes</taxon>
        <taxon>ecological metagenomes</taxon>
    </lineage>
</organism>
<accession>A0A0F8ZEX8</accession>
<feature type="transmembrane region" description="Helical" evidence="1">
    <location>
        <begin position="158"/>
        <end position="177"/>
    </location>
</feature>
<comment type="caution">
    <text evidence="2">The sequence shown here is derived from an EMBL/GenBank/DDBJ whole genome shotgun (WGS) entry which is preliminary data.</text>
</comment>
<dbReference type="AlphaFoldDB" id="A0A0F8ZEX8"/>
<sequence length="178" mass="20388">AYKKFHRNMIDKDSVGAFSSRNPYNKSSTIFITSPRGGFDILSDFGYANRLDKKNFPYDLERYDFNMTLKAESLPYGEDITDVNDIVFIDDIYMSGEQAGRAKSELDKKIKELGISKEQRPRLNYMAMVGNKHTSSGKYGWDTFTVGEKYNFRSSGKILKVFLLSYSLSLFLMEVGIL</sequence>
<feature type="non-terminal residue" evidence="2">
    <location>
        <position position="1"/>
    </location>
</feature>
<keyword evidence="1" id="KW-0472">Membrane</keyword>
<proteinExistence type="predicted"/>
<evidence type="ECO:0000256" key="1">
    <source>
        <dbReference type="SAM" id="Phobius"/>
    </source>
</evidence>